<dbReference type="Pfam" id="PF12697">
    <property type="entry name" value="Abhydrolase_6"/>
    <property type="match status" value="1"/>
</dbReference>
<evidence type="ECO:0000259" key="1">
    <source>
        <dbReference type="Pfam" id="PF12697"/>
    </source>
</evidence>
<dbReference type="Gene3D" id="3.40.50.1820">
    <property type="entry name" value="alpha/beta hydrolase"/>
    <property type="match status" value="1"/>
</dbReference>
<proteinExistence type="predicted"/>
<evidence type="ECO:0000313" key="2">
    <source>
        <dbReference type="EMBL" id="QGS34201.1"/>
    </source>
</evidence>
<accession>A0A6B8TN85</accession>
<dbReference type="Proteomes" id="UP000426857">
    <property type="component" value="Chromosome"/>
</dbReference>
<dbReference type="InterPro" id="IPR000073">
    <property type="entry name" value="AB_hydrolase_1"/>
</dbReference>
<sequence>MKPLALRYPPQGTLPAGVLDVSAGEGAEWNEAAGPPVVCLHGTVASGGNWANLAMELLARGRVVVAPTYGERGTRPVRDNLAEVTGIVRRTLEATGAGQVDVVGHSQGGLLAGLMVAAMLREGPGALPPGAIRRVACISGGHRGVRGHGLPKKLVSATFGPALSDQMELARTLRRTGGEPEIARAVRDAGSAPLPDWFDLVTYADRIIPAGSALTPDEYPGARTVRLEDVLGHGVPHQLQPHDRGIAEFVAELLA</sequence>
<keyword evidence="2" id="KW-0378">Hydrolase</keyword>
<dbReference type="KEGG" id="cxe:FOB82_03835"/>
<organism evidence="2 3">
    <name type="scientific">Corynebacterium xerosis</name>
    <dbReference type="NCBI Taxonomy" id="1725"/>
    <lineage>
        <taxon>Bacteria</taxon>
        <taxon>Bacillati</taxon>
        <taxon>Actinomycetota</taxon>
        <taxon>Actinomycetes</taxon>
        <taxon>Mycobacteriales</taxon>
        <taxon>Corynebacteriaceae</taxon>
        <taxon>Corynebacterium</taxon>
    </lineage>
</organism>
<feature type="domain" description="AB hydrolase-1" evidence="1">
    <location>
        <begin position="37"/>
        <end position="241"/>
    </location>
</feature>
<dbReference type="GO" id="GO:0016787">
    <property type="term" value="F:hydrolase activity"/>
    <property type="evidence" value="ECO:0007669"/>
    <property type="project" value="UniProtKB-KW"/>
</dbReference>
<gene>
    <name evidence="2" type="ORF">FOB82_03835</name>
</gene>
<dbReference type="InterPro" id="IPR029058">
    <property type="entry name" value="AB_hydrolase_fold"/>
</dbReference>
<name>A0A6B8TN85_9CORY</name>
<dbReference type="SUPFAM" id="SSF53474">
    <property type="entry name" value="alpha/beta-Hydrolases"/>
    <property type="match status" value="1"/>
</dbReference>
<protein>
    <submittedName>
        <fullName evidence="2">Alpha/beta fold hydrolase</fullName>
    </submittedName>
</protein>
<evidence type="ECO:0000313" key="3">
    <source>
        <dbReference type="Proteomes" id="UP000426857"/>
    </source>
</evidence>
<reference evidence="2 3" key="1">
    <citation type="submission" date="2019-11" db="EMBL/GenBank/DDBJ databases">
        <title>FDA dAtabase for Regulatory Grade micrObial Sequences (FDA-ARGOS): Supporting development and validation of Infectious Disease Dx tests.</title>
        <authorList>
            <person name="Kerrigan L."/>
            <person name="Long C."/>
            <person name="Tallon L."/>
            <person name="Sadzewicz L."/>
            <person name="Vavikolanu K."/>
            <person name="Mehta A."/>
            <person name="Aluvathingal J."/>
            <person name="Nadendla S."/>
            <person name="Yan Y."/>
            <person name="Sichtig H."/>
        </authorList>
    </citation>
    <scope>NUCLEOTIDE SEQUENCE [LARGE SCALE GENOMIC DNA]</scope>
    <source>
        <strain evidence="2 3">FDAARGOS_674</strain>
    </source>
</reference>
<dbReference type="EMBL" id="CP046322">
    <property type="protein sequence ID" value="QGS34201.1"/>
    <property type="molecule type" value="Genomic_DNA"/>
</dbReference>
<dbReference type="RefSeq" id="WP_155868090.1">
    <property type="nucleotide sequence ID" value="NZ_CP046322.1"/>
</dbReference>
<dbReference type="AlphaFoldDB" id="A0A6B8TN85"/>